<name>A0AAD7FSV6_9AGAR</name>
<organism evidence="2 3">
    <name type="scientific">Roridomyces roridus</name>
    <dbReference type="NCBI Taxonomy" id="1738132"/>
    <lineage>
        <taxon>Eukaryota</taxon>
        <taxon>Fungi</taxon>
        <taxon>Dikarya</taxon>
        <taxon>Basidiomycota</taxon>
        <taxon>Agaricomycotina</taxon>
        <taxon>Agaricomycetes</taxon>
        <taxon>Agaricomycetidae</taxon>
        <taxon>Agaricales</taxon>
        <taxon>Marasmiineae</taxon>
        <taxon>Mycenaceae</taxon>
        <taxon>Roridomyces</taxon>
    </lineage>
</organism>
<keyword evidence="3" id="KW-1185">Reference proteome</keyword>
<feature type="chain" id="PRO_5042165178" evidence="1">
    <location>
        <begin position="17"/>
        <end position="201"/>
    </location>
</feature>
<gene>
    <name evidence="2" type="ORF">FB45DRAFT_906476</name>
</gene>
<comment type="caution">
    <text evidence="2">The sequence shown here is derived from an EMBL/GenBank/DDBJ whole genome shotgun (WGS) entry which is preliminary data.</text>
</comment>
<dbReference type="AlphaFoldDB" id="A0AAD7FSV6"/>
<feature type="signal peptide" evidence="1">
    <location>
        <begin position="1"/>
        <end position="16"/>
    </location>
</feature>
<dbReference type="PROSITE" id="PS51257">
    <property type="entry name" value="PROKAR_LIPOPROTEIN"/>
    <property type="match status" value="1"/>
</dbReference>
<accession>A0AAD7FSV6</accession>
<sequence length="201" mass="20894">MKTLLISFALAASALASAVPSSGFSSSCPASERVLVETHNVTAGGHEFQVSTKACSAEILAAHSAQESKELQKRQTFDSCVGETMTFGCFGAGAGPTLADCTALSSAMVAAFEQPGQPILFTVLAGFVQEFSHGTCLYAWINENPAGTVTLQYCYSSVSQDLGLTAANNCLPRGDLGGFATASNPQLIPASLDWVFEVVHS</sequence>
<proteinExistence type="predicted"/>
<reference evidence="2" key="1">
    <citation type="submission" date="2023-03" db="EMBL/GenBank/DDBJ databases">
        <title>Massive genome expansion in bonnet fungi (Mycena s.s.) driven by repeated elements and novel gene families across ecological guilds.</title>
        <authorList>
            <consortium name="Lawrence Berkeley National Laboratory"/>
            <person name="Harder C.B."/>
            <person name="Miyauchi S."/>
            <person name="Viragh M."/>
            <person name="Kuo A."/>
            <person name="Thoen E."/>
            <person name="Andreopoulos B."/>
            <person name="Lu D."/>
            <person name="Skrede I."/>
            <person name="Drula E."/>
            <person name="Henrissat B."/>
            <person name="Morin E."/>
            <person name="Kohler A."/>
            <person name="Barry K."/>
            <person name="LaButti K."/>
            <person name="Morin E."/>
            <person name="Salamov A."/>
            <person name="Lipzen A."/>
            <person name="Mereny Z."/>
            <person name="Hegedus B."/>
            <person name="Baldrian P."/>
            <person name="Stursova M."/>
            <person name="Weitz H."/>
            <person name="Taylor A."/>
            <person name="Grigoriev I.V."/>
            <person name="Nagy L.G."/>
            <person name="Martin F."/>
            <person name="Kauserud H."/>
        </authorList>
    </citation>
    <scope>NUCLEOTIDE SEQUENCE</scope>
    <source>
        <strain evidence="2">9284</strain>
    </source>
</reference>
<keyword evidence="1" id="KW-0732">Signal</keyword>
<evidence type="ECO:0000313" key="2">
    <source>
        <dbReference type="EMBL" id="KAJ7636374.1"/>
    </source>
</evidence>
<evidence type="ECO:0000256" key="1">
    <source>
        <dbReference type="SAM" id="SignalP"/>
    </source>
</evidence>
<dbReference type="Proteomes" id="UP001221142">
    <property type="component" value="Unassembled WGS sequence"/>
</dbReference>
<protein>
    <submittedName>
        <fullName evidence="2">Uncharacterized protein</fullName>
    </submittedName>
</protein>
<dbReference type="EMBL" id="JARKIF010000006">
    <property type="protein sequence ID" value="KAJ7636374.1"/>
    <property type="molecule type" value="Genomic_DNA"/>
</dbReference>
<evidence type="ECO:0000313" key="3">
    <source>
        <dbReference type="Proteomes" id="UP001221142"/>
    </source>
</evidence>